<evidence type="ECO:0000256" key="1">
    <source>
        <dbReference type="SAM" id="MobiDB-lite"/>
    </source>
</evidence>
<dbReference type="PROSITE" id="PS51257">
    <property type="entry name" value="PROKAR_LIPOPROTEIN"/>
    <property type="match status" value="1"/>
</dbReference>
<sequence>MARASLVLVCLLTAAGSLASCSPGDAEADPSPTPTSVKPSSPTATPTPTINPEVAAAQAAILDAYRGFWAAQTTALGDPVAEPPAELAVHAVDKAFAGVGEALFEYRRQGIVMVGAPTLDPVVDTVELATSTAHVTDCVDSSDWTPIFRDTGESAAAENQSPRLVVEAWAIVYDGRWVIRETLIHRDRPC</sequence>
<reference evidence="3 4" key="1">
    <citation type="submission" date="2020-08" db="EMBL/GenBank/DDBJ databases">
        <title>The Agave Microbiome: Exploring the role of microbial communities in plant adaptations to desert environments.</title>
        <authorList>
            <person name="Partida-Martinez L.P."/>
        </authorList>
    </citation>
    <scope>NUCLEOTIDE SEQUENCE [LARGE SCALE GENOMIC DNA]</scope>
    <source>
        <strain evidence="3 4">RAS26</strain>
    </source>
</reference>
<feature type="chain" id="PRO_5038431230" description="DUF3828 domain-containing protein" evidence="2">
    <location>
        <begin position="20"/>
        <end position="190"/>
    </location>
</feature>
<proteinExistence type="predicted"/>
<feature type="compositionally biased region" description="Low complexity" evidence="1">
    <location>
        <begin position="34"/>
        <end position="48"/>
    </location>
</feature>
<name>A0A7W4UC33_9CELL</name>
<evidence type="ECO:0000313" key="4">
    <source>
        <dbReference type="Proteomes" id="UP000518206"/>
    </source>
</evidence>
<accession>A0A7W4UC33</accession>
<feature type="region of interest" description="Disordered" evidence="1">
    <location>
        <begin position="21"/>
        <end position="49"/>
    </location>
</feature>
<evidence type="ECO:0000313" key="3">
    <source>
        <dbReference type="EMBL" id="MBB2921332.1"/>
    </source>
</evidence>
<organism evidence="3 4">
    <name type="scientific">Cellulomonas cellasea</name>
    <dbReference type="NCBI Taxonomy" id="43670"/>
    <lineage>
        <taxon>Bacteria</taxon>
        <taxon>Bacillati</taxon>
        <taxon>Actinomycetota</taxon>
        <taxon>Actinomycetes</taxon>
        <taxon>Micrococcales</taxon>
        <taxon>Cellulomonadaceae</taxon>
        <taxon>Cellulomonas</taxon>
    </lineage>
</organism>
<comment type="caution">
    <text evidence="3">The sequence shown here is derived from an EMBL/GenBank/DDBJ whole genome shotgun (WGS) entry which is preliminary data.</text>
</comment>
<dbReference type="RefSeq" id="WP_183294370.1">
    <property type="nucleotide sequence ID" value="NZ_JACHVX010000001.1"/>
</dbReference>
<gene>
    <name evidence="3" type="ORF">FHR80_000226</name>
</gene>
<evidence type="ECO:0008006" key="5">
    <source>
        <dbReference type="Google" id="ProtNLM"/>
    </source>
</evidence>
<dbReference type="Proteomes" id="UP000518206">
    <property type="component" value="Unassembled WGS sequence"/>
</dbReference>
<feature type="signal peptide" evidence="2">
    <location>
        <begin position="1"/>
        <end position="19"/>
    </location>
</feature>
<protein>
    <recommendedName>
        <fullName evidence="5">DUF3828 domain-containing protein</fullName>
    </recommendedName>
</protein>
<dbReference type="AlphaFoldDB" id="A0A7W4UC33"/>
<evidence type="ECO:0000256" key="2">
    <source>
        <dbReference type="SAM" id="SignalP"/>
    </source>
</evidence>
<keyword evidence="2" id="KW-0732">Signal</keyword>
<reference evidence="3 4" key="2">
    <citation type="submission" date="2020-08" db="EMBL/GenBank/DDBJ databases">
        <authorList>
            <person name="Partida-Martinez L."/>
            <person name="Huntemann M."/>
            <person name="Clum A."/>
            <person name="Wang J."/>
            <person name="Palaniappan K."/>
            <person name="Ritter S."/>
            <person name="Chen I.-M."/>
            <person name="Stamatis D."/>
            <person name="Reddy T."/>
            <person name="O'Malley R."/>
            <person name="Daum C."/>
            <person name="Shapiro N."/>
            <person name="Ivanova N."/>
            <person name="Kyrpides N."/>
            <person name="Woyke T."/>
        </authorList>
    </citation>
    <scope>NUCLEOTIDE SEQUENCE [LARGE SCALE GENOMIC DNA]</scope>
    <source>
        <strain evidence="3 4">RAS26</strain>
    </source>
</reference>
<dbReference type="EMBL" id="JACHVX010000001">
    <property type="protein sequence ID" value="MBB2921332.1"/>
    <property type="molecule type" value="Genomic_DNA"/>
</dbReference>